<organism evidence="1">
    <name type="scientific">viral metagenome</name>
    <dbReference type="NCBI Taxonomy" id="1070528"/>
    <lineage>
        <taxon>unclassified sequences</taxon>
        <taxon>metagenomes</taxon>
        <taxon>organismal metagenomes</taxon>
    </lineage>
</organism>
<sequence>MTFEEILKIEPRLKPIIIEAEKMKHHKWHIKSMYWHRNLKPQMTKLVGMMSKNEKLSSCDTYDTVYRYFIDLMKI</sequence>
<dbReference type="EMBL" id="MT141848">
    <property type="protein sequence ID" value="QJA71129.1"/>
    <property type="molecule type" value="Genomic_DNA"/>
</dbReference>
<gene>
    <name evidence="1" type="ORF">MM415A03362_0007</name>
</gene>
<protein>
    <submittedName>
        <fullName evidence="1">Uncharacterized protein</fullName>
    </submittedName>
</protein>
<accession>A0A6M3JLQ0</accession>
<proteinExistence type="predicted"/>
<dbReference type="AlphaFoldDB" id="A0A6M3JLQ0"/>
<evidence type="ECO:0000313" key="1">
    <source>
        <dbReference type="EMBL" id="QJA71129.1"/>
    </source>
</evidence>
<reference evidence="1" key="1">
    <citation type="submission" date="2020-03" db="EMBL/GenBank/DDBJ databases">
        <title>The deep terrestrial virosphere.</title>
        <authorList>
            <person name="Holmfeldt K."/>
            <person name="Nilsson E."/>
            <person name="Simone D."/>
            <person name="Lopez-Fernandez M."/>
            <person name="Wu X."/>
            <person name="de Brujin I."/>
            <person name="Lundin D."/>
            <person name="Andersson A."/>
            <person name="Bertilsson S."/>
            <person name="Dopson M."/>
        </authorList>
    </citation>
    <scope>NUCLEOTIDE SEQUENCE</scope>
    <source>
        <strain evidence="1">MM415A03362</strain>
    </source>
</reference>
<name>A0A6M3JLQ0_9ZZZZ</name>